<dbReference type="Gene3D" id="3.30.420.10">
    <property type="entry name" value="Ribonuclease H-like superfamily/Ribonuclease H"/>
    <property type="match status" value="1"/>
</dbReference>
<dbReference type="SUPFAM" id="SSF53098">
    <property type="entry name" value="Ribonuclease H-like"/>
    <property type="match status" value="1"/>
</dbReference>
<gene>
    <name evidence="2" type="ORF">DEA37_0010494</name>
</gene>
<organism evidence="2 3">
    <name type="scientific">Paragonimus westermani</name>
    <dbReference type="NCBI Taxonomy" id="34504"/>
    <lineage>
        <taxon>Eukaryota</taxon>
        <taxon>Metazoa</taxon>
        <taxon>Spiralia</taxon>
        <taxon>Lophotrochozoa</taxon>
        <taxon>Platyhelminthes</taxon>
        <taxon>Trematoda</taxon>
        <taxon>Digenea</taxon>
        <taxon>Plagiorchiida</taxon>
        <taxon>Troglotremata</taxon>
        <taxon>Troglotrematidae</taxon>
        <taxon>Paragonimus</taxon>
    </lineage>
</organism>
<dbReference type="PROSITE" id="PS50994">
    <property type="entry name" value="INTEGRASE"/>
    <property type="match status" value="1"/>
</dbReference>
<dbReference type="Proteomes" id="UP000324629">
    <property type="component" value="Unassembled WGS sequence"/>
</dbReference>
<dbReference type="AlphaFoldDB" id="A0A5J4N3B1"/>
<sequence>MAYHPQGNGQVERTNRSLKSLWKAFTDSYSSREWDRAIPRCLEAYRASIHASTRHSPHYMLTGRECRLPLDLTVPHTAENSLLSTEYATQLRQDLLTTHQQARDYLSTAQKYQKYYYDRTVRGSPLQTGEQVYLKNPV</sequence>
<evidence type="ECO:0000259" key="1">
    <source>
        <dbReference type="PROSITE" id="PS50994"/>
    </source>
</evidence>
<dbReference type="InterPro" id="IPR001584">
    <property type="entry name" value="Integrase_cat-core"/>
</dbReference>
<dbReference type="GO" id="GO:0015074">
    <property type="term" value="P:DNA integration"/>
    <property type="evidence" value="ECO:0007669"/>
    <property type="project" value="InterPro"/>
</dbReference>
<dbReference type="EMBL" id="QNGE01025488">
    <property type="protein sequence ID" value="KAA3669809.1"/>
    <property type="molecule type" value="Genomic_DNA"/>
</dbReference>
<proteinExistence type="predicted"/>
<dbReference type="GO" id="GO:0003676">
    <property type="term" value="F:nucleic acid binding"/>
    <property type="evidence" value="ECO:0007669"/>
    <property type="project" value="InterPro"/>
</dbReference>
<evidence type="ECO:0000313" key="3">
    <source>
        <dbReference type="Proteomes" id="UP000324629"/>
    </source>
</evidence>
<dbReference type="InterPro" id="IPR050951">
    <property type="entry name" value="Retrovirus_Pol_polyprotein"/>
</dbReference>
<dbReference type="InterPro" id="IPR036397">
    <property type="entry name" value="RNaseH_sf"/>
</dbReference>
<feature type="non-terminal residue" evidence="2">
    <location>
        <position position="138"/>
    </location>
</feature>
<evidence type="ECO:0000313" key="2">
    <source>
        <dbReference type="EMBL" id="KAA3669809.1"/>
    </source>
</evidence>
<accession>A0A5J4N3B1</accession>
<comment type="caution">
    <text evidence="2">The sequence shown here is derived from an EMBL/GenBank/DDBJ whole genome shotgun (WGS) entry which is preliminary data.</text>
</comment>
<reference evidence="2 3" key="1">
    <citation type="journal article" date="2019" name="Gigascience">
        <title>Whole-genome sequence of the oriental lung fluke Paragonimus westermani.</title>
        <authorList>
            <person name="Oey H."/>
            <person name="Zakrzewski M."/>
            <person name="Narain K."/>
            <person name="Devi K.R."/>
            <person name="Agatsuma T."/>
            <person name="Nawaratna S."/>
            <person name="Gobert G.N."/>
            <person name="Jones M.K."/>
            <person name="Ragan M.A."/>
            <person name="McManus D.P."/>
            <person name="Krause L."/>
        </authorList>
    </citation>
    <scope>NUCLEOTIDE SEQUENCE [LARGE SCALE GENOMIC DNA]</scope>
    <source>
        <strain evidence="2 3">IND2009</strain>
    </source>
</reference>
<name>A0A5J4N3B1_9TREM</name>
<protein>
    <recommendedName>
        <fullName evidence="1">Integrase catalytic domain-containing protein</fullName>
    </recommendedName>
</protein>
<keyword evidence="3" id="KW-1185">Reference proteome</keyword>
<dbReference type="PANTHER" id="PTHR37984:SF15">
    <property type="entry name" value="INTEGRASE CATALYTIC DOMAIN-CONTAINING PROTEIN"/>
    <property type="match status" value="1"/>
</dbReference>
<dbReference type="InterPro" id="IPR012337">
    <property type="entry name" value="RNaseH-like_sf"/>
</dbReference>
<dbReference type="PANTHER" id="PTHR37984">
    <property type="entry name" value="PROTEIN CBG26694"/>
    <property type="match status" value="1"/>
</dbReference>
<feature type="domain" description="Integrase catalytic" evidence="1">
    <location>
        <begin position="1"/>
        <end position="65"/>
    </location>
</feature>